<feature type="compositionally biased region" description="Pro residues" evidence="1">
    <location>
        <begin position="379"/>
        <end position="391"/>
    </location>
</feature>
<feature type="compositionally biased region" description="Basic and acidic residues" evidence="1">
    <location>
        <begin position="169"/>
        <end position="181"/>
    </location>
</feature>
<gene>
    <name evidence="2" type="ORF">GPECTOR_99g825</name>
</gene>
<feature type="compositionally biased region" description="Acidic residues" evidence="1">
    <location>
        <begin position="536"/>
        <end position="547"/>
    </location>
</feature>
<name>A0A150G1M3_GONPE</name>
<feature type="region of interest" description="Disordered" evidence="1">
    <location>
        <begin position="1"/>
        <end position="119"/>
    </location>
</feature>
<dbReference type="AlphaFoldDB" id="A0A150G1M3"/>
<feature type="compositionally biased region" description="Polar residues" evidence="1">
    <location>
        <begin position="7"/>
        <end position="18"/>
    </location>
</feature>
<feature type="region of interest" description="Disordered" evidence="1">
    <location>
        <begin position="306"/>
        <end position="331"/>
    </location>
</feature>
<feature type="compositionally biased region" description="Gly residues" evidence="1">
    <location>
        <begin position="86"/>
        <end position="101"/>
    </location>
</feature>
<sequence>MRAGSHTRLSNESRNLSPGASGYGEDGTGASWAAPGPGPGPHGTGAGAGRQSDTAAAASAFARVSGGTAVHPWDLEVEDPDSGPTGLSGGGGAGGSGAGGGRGDELGVQHSARSDTAAMTWDRRSVRAERELLEVEERGHGAAASFTAGRRGAAAAAASRTRCWARCTRSRESGGRTEQRLRARRAPLEGDESLDTMMEDAELERRVSVASLPSSCCRASTAEGPAAAAAPTAAPRPPLSRLPEPALLPSAATVLNSAGGAAATGAVLALLTPHSSVLGAPPGDSPSARQSLATRRQLSRLFVMSVADGEGGGGSGSRAAPGSDAASEVADGTDAQLDLAAAVVAAAALPTNPGLLQQLQAQRRQQQKPLHGYAGAGAAPPPSMELLPAPPAQGAAGDGPGTGPRESLPPAAAAALESPLACGSPLLSPAASLLERRRGGGGRASGAAAAALNSASSWLGHGGASSSMLRSLLKQHVSIADSMDLDAVGAAAGSPPAWQQRRPGRFEVAGSESSSFLFGDDRERYEMLQLLREEGGEGDGEDGDADGNGEGAAAGSPGSARRGGGGGAADEPLRMVDHSGVLVPLASVGGDGDGGGDREGAEGRTSFGRGQPHPAAEASQGGGMDPPSSQLLLITCDDPYQPGEGAPTSTLSGDDPAGGGPGRGAGGLADC</sequence>
<feature type="region of interest" description="Disordered" evidence="1">
    <location>
        <begin position="360"/>
        <end position="415"/>
    </location>
</feature>
<feature type="region of interest" description="Disordered" evidence="1">
    <location>
        <begin position="169"/>
        <end position="193"/>
    </location>
</feature>
<feature type="compositionally biased region" description="Low complexity" evidence="1">
    <location>
        <begin position="49"/>
        <end position="67"/>
    </location>
</feature>
<feature type="compositionally biased region" description="Low complexity" evidence="1">
    <location>
        <begin position="403"/>
        <end position="415"/>
    </location>
</feature>
<proteinExistence type="predicted"/>
<evidence type="ECO:0000256" key="1">
    <source>
        <dbReference type="SAM" id="MobiDB-lite"/>
    </source>
</evidence>
<accession>A0A150G1M3</accession>
<feature type="region of interest" description="Disordered" evidence="1">
    <location>
        <begin position="534"/>
        <end position="671"/>
    </location>
</feature>
<keyword evidence="3" id="KW-1185">Reference proteome</keyword>
<feature type="compositionally biased region" description="Low complexity" evidence="1">
    <location>
        <begin position="317"/>
        <end position="327"/>
    </location>
</feature>
<evidence type="ECO:0000313" key="3">
    <source>
        <dbReference type="Proteomes" id="UP000075714"/>
    </source>
</evidence>
<dbReference type="Proteomes" id="UP000075714">
    <property type="component" value="Unassembled WGS sequence"/>
</dbReference>
<feature type="compositionally biased region" description="Gly residues" evidence="1">
    <location>
        <begin position="656"/>
        <end position="671"/>
    </location>
</feature>
<protein>
    <submittedName>
        <fullName evidence="2">Uncharacterized protein</fullName>
    </submittedName>
</protein>
<evidence type="ECO:0000313" key="2">
    <source>
        <dbReference type="EMBL" id="KXZ43190.1"/>
    </source>
</evidence>
<dbReference type="EMBL" id="LSYV01000100">
    <property type="protein sequence ID" value="KXZ43190.1"/>
    <property type="molecule type" value="Genomic_DNA"/>
</dbReference>
<reference evidence="3" key="1">
    <citation type="journal article" date="2016" name="Nat. Commun.">
        <title>The Gonium pectorale genome demonstrates co-option of cell cycle regulation during the evolution of multicellularity.</title>
        <authorList>
            <person name="Hanschen E.R."/>
            <person name="Marriage T.N."/>
            <person name="Ferris P.J."/>
            <person name="Hamaji T."/>
            <person name="Toyoda A."/>
            <person name="Fujiyama A."/>
            <person name="Neme R."/>
            <person name="Noguchi H."/>
            <person name="Minakuchi Y."/>
            <person name="Suzuki M."/>
            <person name="Kawai-Toyooka H."/>
            <person name="Smith D.R."/>
            <person name="Sparks H."/>
            <person name="Anderson J."/>
            <person name="Bakaric R."/>
            <person name="Luria V."/>
            <person name="Karger A."/>
            <person name="Kirschner M.W."/>
            <person name="Durand P.M."/>
            <person name="Michod R.E."/>
            <person name="Nozaki H."/>
            <person name="Olson B.J."/>
        </authorList>
    </citation>
    <scope>NUCLEOTIDE SEQUENCE [LARGE SCALE GENOMIC DNA]</scope>
    <source>
        <strain evidence="3">NIES-2863</strain>
    </source>
</reference>
<dbReference type="OrthoDB" id="549190at2759"/>
<comment type="caution">
    <text evidence="2">The sequence shown here is derived from an EMBL/GenBank/DDBJ whole genome shotgun (WGS) entry which is preliminary data.</text>
</comment>
<organism evidence="2 3">
    <name type="scientific">Gonium pectorale</name>
    <name type="common">Green alga</name>
    <dbReference type="NCBI Taxonomy" id="33097"/>
    <lineage>
        <taxon>Eukaryota</taxon>
        <taxon>Viridiplantae</taxon>
        <taxon>Chlorophyta</taxon>
        <taxon>core chlorophytes</taxon>
        <taxon>Chlorophyceae</taxon>
        <taxon>CS clade</taxon>
        <taxon>Chlamydomonadales</taxon>
        <taxon>Volvocaceae</taxon>
        <taxon>Gonium</taxon>
    </lineage>
</organism>